<feature type="signal peptide" evidence="1">
    <location>
        <begin position="1"/>
        <end position="27"/>
    </location>
</feature>
<sequence length="110" mass="11542">MKNLFASTTAILVAVALSLVAAAPAQAAADETYGYLSCGSQWAGTQLMGIGSHNHTATQSGIFRQYTYPSQGAQAEWISNWGGAFHWVDQQTVFSGGSFRAAMSGPYCAA</sequence>
<name>A0ABY4BYM3_9MICO</name>
<feature type="chain" id="PRO_5045385672" description="Lactococcin 972 family bacteriocin" evidence="1">
    <location>
        <begin position="28"/>
        <end position="110"/>
    </location>
</feature>
<keyword evidence="3" id="KW-1185">Reference proteome</keyword>
<reference evidence="2 3" key="1">
    <citation type="submission" date="2022-03" db="EMBL/GenBank/DDBJ databases">
        <title>Mucilaginibacter sp. isolated from the gut of Protaetia brevitarsis seulensis larvae.</title>
        <authorList>
            <person name="Won M."/>
            <person name="Kim S.-J."/>
            <person name="Kwon S.-W."/>
        </authorList>
    </citation>
    <scope>NUCLEOTIDE SEQUENCE [LARGE SCALE GENOMIC DNA]</scope>
    <source>
        <strain evidence="2 3">CFWR-12</strain>
    </source>
</reference>
<evidence type="ECO:0000256" key="1">
    <source>
        <dbReference type="SAM" id="SignalP"/>
    </source>
</evidence>
<organism evidence="2 3">
    <name type="scientific">Agromyces larvae</name>
    <dbReference type="NCBI Taxonomy" id="2929802"/>
    <lineage>
        <taxon>Bacteria</taxon>
        <taxon>Bacillati</taxon>
        <taxon>Actinomycetota</taxon>
        <taxon>Actinomycetes</taxon>
        <taxon>Micrococcales</taxon>
        <taxon>Microbacteriaceae</taxon>
        <taxon>Agromyces</taxon>
    </lineage>
</organism>
<accession>A0ABY4BYM3</accession>
<proteinExistence type="predicted"/>
<gene>
    <name evidence="2" type="ORF">MTO99_11540</name>
</gene>
<dbReference type="Proteomes" id="UP000832097">
    <property type="component" value="Chromosome"/>
</dbReference>
<dbReference type="EMBL" id="CP094528">
    <property type="protein sequence ID" value="UOE42823.1"/>
    <property type="molecule type" value="Genomic_DNA"/>
</dbReference>
<evidence type="ECO:0008006" key="4">
    <source>
        <dbReference type="Google" id="ProtNLM"/>
    </source>
</evidence>
<protein>
    <recommendedName>
        <fullName evidence="4">Lactococcin 972 family bacteriocin</fullName>
    </recommendedName>
</protein>
<dbReference type="RefSeq" id="WP_243553752.1">
    <property type="nucleotide sequence ID" value="NZ_CP094528.1"/>
</dbReference>
<evidence type="ECO:0000313" key="2">
    <source>
        <dbReference type="EMBL" id="UOE42823.1"/>
    </source>
</evidence>
<evidence type="ECO:0000313" key="3">
    <source>
        <dbReference type="Proteomes" id="UP000832097"/>
    </source>
</evidence>
<keyword evidence="1" id="KW-0732">Signal</keyword>